<dbReference type="Pfam" id="PF03106">
    <property type="entry name" value="WRKY"/>
    <property type="match status" value="1"/>
</dbReference>
<keyword evidence="2" id="KW-0805">Transcription regulation</keyword>
<evidence type="ECO:0000256" key="5">
    <source>
        <dbReference type="ARBA" id="ARBA00023242"/>
    </source>
</evidence>
<evidence type="ECO:0000313" key="8">
    <source>
        <dbReference type="EMBL" id="CAL1410519.1"/>
    </source>
</evidence>
<reference evidence="8 9" key="1">
    <citation type="submission" date="2024-04" db="EMBL/GenBank/DDBJ databases">
        <authorList>
            <person name="Fracassetti M."/>
        </authorList>
    </citation>
    <scope>NUCLEOTIDE SEQUENCE [LARGE SCALE GENOMIC DNA]</scope>
</reference>
<protein>
    <recommendedName>
        <fullName evidence="7">WRKY domain-containing protein</fullName>
    </recommendedName>
</protein>
<sequence length="307" mass="34057">MAEEDHQLYFHHHRYTGAGDDAAPVFPNYPSPPAGGSLVDKAPPPASTPYNNMSLTDCLHGSADHYHSLAKAFALDANPSPSLSSSEVEDHQAAAAAAAAVEDDGSNNINCPDNKKEKSTGKGKKVQAGKGEKKKRQREPRFAFMTKSEVEHLEDGYRWRKYGQKAVKNSPYPRSYYRCTTQRCGVKKRVERSFDNPSVVVTTYEGQHNHHLPSTLRGNVAAASAAMFSHYSMLAPSVIHRPTTSFPAEFLLQLSSSPSSPSPSGHVGSLVYPRQQESFFRHQRNNQPQRLQFSGDEDYGEHFYYVI</sequence>
<dbReference type="PROSITE" id="PS50811">
    <property type="entry name" value="WRKY"/>
    <property type="match status" value="1"/>
</dbReference>
<dbReference type="SMART" id="SM00774">
    <property type="entry name" value="WRKY"/>
    <property type="match status" value="1"/>
</dbReference>
<evidence type="ECO:0000259" key="7">
    <source>
        <dbReference type="PROSITE" id="PS50811"/>
    </source>
</evidence>
<evidence type="ECO:0000256" key="6">
    <source>
        <dbReference type="SAM" id="MobiDB-lite"/>
    </source>
</evidence>
<dbReference type="EMBL" id="OZ034822">
    <property type="protein sequence ID" value="CAL1410519.1"/>
    <property type="molecule type" value="Genomic_DNA"/>
</dbReference>
<name>A0AAV2GIL9_9ROSI</name>
<evidence type="ECO:0000313" key="9">
    <source>
        <dbReference type="Proteomes" id="UP001497516"/>
    </source>
</evidence>
<dbReference type="InterPro" id="IPR044810">
    <property type="entry name" value="WRKY_plant"/>
</dbReference>
<dbReference type="FunFam" id="2.20.25.80:FF:000003">
    <property type="entry name" value="WRKY transcription factor 57"/>
    <property type="match status" value="1"/>
</dbReference>
<dbReference type="InterPro" id="IPR003657">
    <property type="entry name" value="WRKY_dom"/>
</dbReference>
<keyword evidence="5" id="KW-0539">Nucleus</keyword>
<evidence type="ECO:0000256" key="3">
    <source>
        <dbReference type="ARBA" id="ARBA00023125"/>
    </source>
</evidence>
<dbReference type="GO" id="GO:0003700">
    <property type="term" value="F:DNA-binding transcription factor activity"/>
    <property type="evidence" value="ECO:0007669"/>
    <property type="project" value="InterPro"/>
</dbReference>
<organism evidence="8 9">
    <name type="scientific">Linum trigynum</name>
    <dbReference type="NCBI Taxonomy" id="586398"/>
    <lineage>
        <taxon>Eukaryota</taxon>
        <taxon>Viridiplantae</taxon>
        <taxon>Streptophyta</taxon>
        <taxon>Embryophyta</taxon>
        <taxon>Tracheophyta</taxon>
        <taxon>Spermatophyta</taxon>
        <taxon>Magnoliopsida</taxon>
        <taxon>eudicotyledons</taxon>
        <taxon>Gunneridae</taxon>
        <taxon>Pentapetalae</taxon>
        <taxon>rosids</taxon>
        <taxon>fabids</taxon>
        <taxon>Malpighiales</taxon>
        <taxon>Linaceae</taxon>
        <taxon>Linum</taxon>
    </lineage>
</organism>
<gene>
    <name evidence="8" type="ORF">LTRI10_LOCUS49936</name>
</gene>
<dbReference type="InterPro" id="IPR036576">
    <property type="entry name" value="WRKY_dom_sf"/>
</dbReference>
<evidence type="ECO:0000256" key="1">
    <source>
        <dbReference type="ARBA" id="ARBA00004123"/>
    </source>
</evidence>
<evidence type="ECO:0000256" key="2">
    <source>
        <dbReference type="ARBA" id="ARBA00023015"/>
    </source>
</evidence>
<dbReference type="SUPFAM" id="SSF118290">
    <property type="entry name" value="WRKY DNA-binding domain"/>
    <property type="match status" value="1"/>
</dbReference>
<dbReference type="AlphaFoldDB" id="A0AAV2GIL9"/>
<dbReference type="GO" id="GO:0043565">
    <property type="term" value="F:sequence-specific DNA binding"/>
    <property type="evidence" value="ECO:0007669"/>
    <property type="project" value="InterPro"/>
</dbReference>
<feature type="domain" description="WRKY" evidence="7">
    <location>
        <begin position="148"/>
        <end position="213"/>
    </location>
</feature>
<dbReference type="Gene3D" id="2.20.25.80">
    <property type="entry name" value="WRKY domain"/>
    <property type="match status" value="1"/>
</dbReference>
<dbReference type="Proteomes" id="UP001497516">
    <property type="component" value="Chromosome 9"/>
</dbReference>
<keyword evidence="3" id="KW-0238">DNA-binding</keyword>
<proteinExistence type="predicted"/>
<dbReference type="PANTHER" id="PTHR31221">
    <property type="entry name" value="WRKY TRANSCRIPTION FACTOR PROTEIN 1-RELATED"/>
    <property type="match status" value="1"/>
</dbReference>
<keyword evidence="4" id="KW-0804">Transcription</keyword>
<evidence type="ECO:0000256" key="4">
    <source>
        <dbReference type="ARBA" id="ARBA00023163"/>
    </source>
</evidence>
<keyword evidence="9" id="KW-1185">Reference proteome</keyword>
<dbReference type="GO" id="GO:0005634">
    <property type="term" value="C:nucleus"/>
    <property type="evidence" value="ECO:0007669"/>
    <property type="project" value="UniProtKB-SubCell"/>
</dbReference>
<dbReference type="PANTHER" id="PTHR31221:SF334">
    <property type="entry name" value="WRKY TRANSCRIPTION FACTOR 57-RELATED"/>
    <property type="match status" value="1"/>
</dbReference>
<feature type="region of interest" description="Disordered" evidence="6">
    <location>
        <begin position="78"/>
        <end position="141"/>
    </location>
</feature>
<feature type="compositionally biased region" description="Basic residues" evidence="6">
    <location>
        <begin position="121"/>
        <end position="138"/>
    </location>
</feature>
<comment type="subcellular location">
    <subcellularLocation>
        <location evidence="1">Nucleus</location>
    </subcellularLocation>
</comment>
<accession>A0AAV2GIL9</accession>